<dbReference type="AlphaFoldDB" id="A0A0R3SKN9"/>
<dbReference type="OrthoDB" id="289721at2759"/>
<dbReference type="EMBL" id="UYSG01002900">
    <property type="protein sequence ID" value="VDL57820.1"/>
    <property type="molecule type" value="Genomic_DNA"/>
</dbReference>
<sequence length="170" mass="19546">MLEPEDYCTSENGDLSLSLHHSPDVNLNSPNSPSLQRYVSAPEFVFRDAGPVNLSSKPILNDKESCELPKKDPHEARRHRMECDKIMQNITKKHQENLMRLRAEQIKRNADAEKAESRINYWVNDVIPNWDTALQSIELHADWWDGIPSSLRCQVRLFVPSAGFPAFICF</sequence>
<dbReference type="Gene3D" id="1.10.10.750">
    <property type="entry name" value="Ypt/Rab-GAP domain of gyp1p, domain 1"/>
    <property type="match status" value="1"/>
</dbReference>
<proteinExistence type="predicted"/>
<dbReference type="WBParaSite" id="HDID_0000550401-mRNA-1">
    <property type="protein sequence ID" value="HDID_0000550401-mRNA-1"/>
    <property type="gene ID" value="HDID_0000550401"/>
</dbReference>
<dbReference type="STRING" id="6216.A0A0R3SKN9"/>
<evidence type="ECO:0000313" key="3">
    <source>
        <dbReference type="WBParaSite" id="HDID_0000550401-mRNA-1"/>
    </source>
</evidence>
<reference evidence="3" key="1">
    <citation type="submission" date="2017-02" db="UniProtKB">
        <authorList>
            <consortium name="WormBaseParasite"/>
        </authorList>
    </citation>
    <scope>IDENTIFICATION</scope>
</reference>
<protein>
    <submittedName>
        <fullName evidence="3">TBCC_N domain-containing protein</fullName>
    </submittedName>
</protein>
<dbReference type="Proteomes" id="UP000274504">
    <property type="component" value="Unassembled WGS sequence"/>
</dbReference>
<organism evidence="3">
    <name type="scientific">Hymenolepis diminuta</name>
    <name type="common">Rat tapeworm</name>
    <dbReference type="NCBI Taxonomy" id="6216"/>
    <lineage>
        <taxon>Eukaryota</taxon>
        <taxon>Metazoa</taxon>
        <taxon>Spiralia</taxon>
        <taxon>Lophotrochozoa</taxon>
        <taxon>Platyhelminthes</taxon>
        <taxon>Cestoda</taxon>
        <taxon>Eucestoda</taxon>
        <taxon>Cyclophyllidea</taxon>
        <taxon>Hymenolepididae</taxon>
        <taxon>Hymenolepis</taxon>
    </lineage>
</organism>
<name>A0A0R3SKN9_HYMDI</name>
<evidence type="ECO:0000313" key="1">
    <source>
        <dbReference type="EMBL" id="VDL57820.1"/>
    </source>
</evidence>
<accession>A0A0R3SKN9</accession>
<evidence type="ECO:0000313" key="2">
    <source>
        <dbReference type="Proteomes" id="UP000274504"/>
    </source>
</evidence>
<reference evidence="1 2" key="2">
    <citation type="submission" date="2018-11" db="EMBL/GenBank/DDBJ databases">
        <authorList>
            <consortium name="Pathogen Informatics"/>
        </authorList>
    </citation>
    <scope>NUCLEOTIDE SEQUENCE [LARGE SCALE GENOMIC DNA]</scope>
</reference>
<gene>
    <name evidence="1" type="ORF">HDID_LOCUS5502</name>
</gene>